<dbReference type="EMBL" id="JBBPCO010000008">
    <property type="protein sequence ID" value="MEK8089892.1"/>
    <property type="molecule type" value="Genomic_DNA"/>
</dbReference>
<dbReference type="InterPro" id="IPR020846">
    <property type="entry name" value="MFS_dom"/>
</dbReference>
<evidence type="ECO:0000256" key="1">
    <source>
        <dbReference type="ARBA" id="ARBA00004651"/>
    </source>
</evidence>
<dbReference type="SUPFAM" id="SSF103473">
    <property type="entry name" value="MFS general substrate transporter"/>
    <property type="match status" value="1"/>
</dbReference>
<comment type="caution">
    <text evidence="9">The sequence shown here is derived from an EMBL/GenBank/DDBJ whole genome shotgun (WGS) entry which is preliminary data.</text>
</comment>
<dbReference type="CDD" id="cd17472">
    <property type="entry name" value="MFS_YajR_like"/>
    <property type="match status" value="1"/>
</dbReference>
<evidence type="ECO:0000313" key="9">
    <source>
        <dbReference type="EMBL" id="MEK8089892.1"/>
    </source>
</evidence>
<reference evidence="9 10" key="1">
    <citation type="submission" date="2024-04" db="EMBL/GenBank/DDBJ databases">
        <authorList>
            <person name="Abashina T."/>
            <person name="Shaikin A."/>
        </authorList>
    </citation>
    <scope>NUCLEOTIDE SEQUENCE [LARGE SCALE GENOMIC DNA]</scope>
    <source>
        <strain evidence="9 10">AAFK</strain>
    </source>
</reference>
<feature type="domain" description="Major facilitator superfamily (MFS) profile" evidence="8">
    <location>
        <begin position="19"/>
        <end position="406"/>
    </location>
</feature>
<feature type="transmembrane region" description="Helical" evidence="7">
    <location>
        <begin position="110"/>
        <end position="133"/>
    </location>
</feature>
<keyword evidence="10" id="KW-1185">Reference proteome</keyword>
<dbReference type="RefSeq" id="WP_341370950.1">
    <property type="nucleotide sequence ID" value="NZ_JBBPCO010000008.1"/>
</dbReference>
<comment type="subcellular location">
    <subcellularLocation>
        <location evidence="1">Cell membrane</location>
        <topology evidence="1">Multi-pass membrane protein</topology>
    </subcellularLocation>
</comment>
<feature type="transmembrane region" description="Helical" evidence="7">
    <location>
        <begin position="351"/>
        <end position="373"/>
    </location>
</feature>
<dbReference type="Gene3D" id="3.30.70.100">
    <property type="match status" value="1"/>
</dbReference>
<keyword evidence="4 7" id="KW-0812">Transmembrane</keyword>
<accession>A0ABU9DAN0</accession>
<dbReference type="Pfam" id="PF21987">
    <property type="entry name" value="YajR_YAM"/>
    <property type="match status" value="1"/>
</dbReference>
<proteinExistence type="predicted"/>
<feature type="transmembrane region" description="Helical" evidence="7">
    <location>
        <begin position="175"/>
        <end position="194"/>
    </location>
</feature>
<evidence type="ECO:0000313" key="10">
    <source>
        <dbReference type="Proteomes" id="UP001446205"/>
    </source>
</evidence>
<keyword evidence="6 7" id="KW-0472">Membrane</keyword>
<gene>
    <name evidence="9" type="ORF">WOB96_08940</name>
</gene>
<dbReference type="Gene3D" id="1.20.1250.20">
    <property type="entry name" value="MFS general substrate transporter like domains"/>
    <property type="match status" value="1"/>
</dbReference>
<dbReference type="InterPro" id="IPR011701">
    <property type="entry name" value="MFS"/>
</dbReference>
<feature type="transmembrane region" description="Helical" evidence="7">
    <location>
        <begin position="56"/>
        <end position="76"/>
    </location>
</feature>
<feature type="transmembrane region" description="Helical" evidence="7">
    <location>
        <begin position="227"/>
        <end position="248"/>
    </location>
</feature>
<feature type="transmembrane region" description="Helical" evidence="7">
    <location>
        <begin position="263"/>
        <end position="282"/>
    </location>
</feature>
<organism evidence="9 10">
    <name type="scientific">Thermithiobacillus plumbiphilus</name>
    <dbReference type="NCBI Taxonomy" id="1729899"/>
    <lineage>
        <taxon>Bacteria</taxon>
        <taxon>Pseudomonadati</taxon>
        <taxon>Pseudomonadota</taxon>
        <taxon>Acidithiobacillia</taxon>
        <taxon>Acidithiobacillales</taxon>
        <taxon>Thermithiobacillaceae</taxon>
        <taxon>Thermithiobacillus</taxon>
    </lineage>
</organism>
<dbReference type="PROSITE" id="PS50850">
    <property type="entry name" value="MFS"/>
    <property type="match status" value="1"/>
</dbReference>
<feature type="transmembrane region" description="Helical" evidence="7">
    <location>
        <begin position="21"/>
        <end position="44"/>
    </location>
</feature>
<dbReference type="InterPro" id="IPR054152">
    <property type="entry name" value="YajR_YAM"/>
</dbReference>
<dbReference type="InterPro" id="IPR036259">
    <property type="entry name" value="MFS_trans_sf"/>
</dbReference>
<feature type="transmembrane region" description="Helical" evidence="7">
    <location>
        <begin position="88"/>
        <end position="104"/>
    </location>
</feature>
<evidence type="ECO:0000256" key="7">
    <source>
        <dbReference type="SAM" id="Phobius"/>
    </source>
</evidence>
<evidence type="ECO:0000256" key="3">
    <source>
        <dbReference type="ARBA" id="ARBA00022475"/>
    </source>
</evidence>
<evidence type="ECO:0000256" key="6">
    <source>
        <dbReference type="ARBA" id="ARBA00023136"/>
    </source>
</evidence>
<keyword evidence="2" id="KW-0813">Transport</keyword>
<name>A0ABU9DAN0_9PROT</name>
<evidence type="ECO:0000256" key="2">
    <source>
        <dbReference type="ARBA" id="ARBA00022448"/>
    </source>
</evidence>
<dbReference type="Proteomes" id="UP001446205">
    <property type="component" value="Unassembled WGS sequence"/>
</dbReference>
<keyword evidence="5 7" id="KW-1133">Transmembrane helix</keyword>
<dbReference type="PANTHER" id="PTHR23517">
    <property type="entry name" value="RESISTANCE PROTEIN MDTM, PUTATIVE-RELATED-RELATED"/>
    <property type="match status" value="1"/>
</dbReference>
<dbReference type="Pfam" id="PF07690">
    <property type="entry name" value="MFS_1"/>
    <property type="match status" value="1"/>
</dbReference>
<evidence type="ECO:0000256" key="5">
    <source>
        <dbReference type="ARBA" id="ARBA00022989"/>
    </source>
</evidence>
<sequence>MKAGQGRQQAGMDGKERRAAVSLAGMFGLRMLGLFLVLPVFSIYAHQLEGVREHPALIGLALGAYGLTQALLQIPFGMLSDRYGRKPVILIGTILFIAGSWIAAASDSIYGVLIGRIVQGAGAVASVIIALSADLTREENRTKAMAMIGITIGLSFAVSLVLGPLLASWIGVDGIFWLIGGLGLISLIFLYTVVPTPKLLRHHRDAELSPAMVAGVMKDPELLRLDFGVFALHAALTALFVVLPLVLMDPRHPLLPLERQWELYLPVMLIAFALMVPFIIIAESRRKMKQVFVGAIATLAISVLIMALSHDSLAWIALALLVFFTGFNVLEASLPSLISKISPAGVKGTAIGVYTTAEFLGAFVGGAIGGLLYDPVQNNYATVFWAVLGLFVAWLLVAIGMRQPRYVATRVLHVGAVSELEARAIEARLLAIPGVVEAAVFPDEEVAYCKVDSKVVDESALAAVMRVAGDEGLATSP</sequence>
<feature type="transmembrane region" description="Helical" evidence="7">
    <location>
        <begin position="313"/>
        <end position="330"/>
    </location>
</feature>
<feature type="transmembrane region" description="Helical" evidence="7">
    <location>
        <begin position="145"/>
        <end position="169"/>
    </location>
</feature>
<feature type="transmembrane region" description="Helical" evidence="7">
    <location>
        <begin position="291"/>
        <end position="307"/>
    </location>
</feature>
<evidence type="ECO:0000256" key="4">
    <source>
        <dbReference type="ARBA" id="ARBA00022692"/>
    </source>
</evidence>
<feature type="transmembrane region" description="Helical" evidence="7">
    <location>
        <begin position="379"/>
        <end position="400"/>
    </location>
</feature>
<dbReference type="PANTHER" id="PTHR23517:SF2">
    <property type="entry name" value="MULTIDRUG RESISTANCE PROTEIN MDTH"/>
    <property type="match status" value="1"/>
</dbReference>
<keyword evidence="3" id="KW-1003">Cell membrane</keyword>
<dbReference type="InterPro" id="IPR050171">
    <property type="entry name" value="MFS_Transporters"/>
</dbReference>
<evidence type="ECO:0000259" key="8">
    <source>
        <dbReference type="PROSITE" id="PS50850"/>
    </source>
</evidence>
<protein>
    <submittedName>
        <fullName evidence="9">MFS transporter</fullName>
    </submittedName>
</protein>